<name>A6KF74_RAT</name>
<proteinExistence type="predicted"/>
<protein>
    <submittedName>
        <fullName evidence="1">RCG35647</fullName>
    </submittedName>
</protein>
<organism evidence="1 2">
    <name type="scientific">Rattus norvegicus</name>
    <name type="common">Rat</name>
    <dbReference type="NCBI Taxonomy" id="10116"/>
    <lineage>
        <taxon>Eukaryota</taxon>
        <taxon>Metazoa</taxon>
        <taxon>Chordata</taxon>
        <taxon>Craniata</taxon>
        <taxon>Vertebrata</taxon>
        <taxon>Euteleostomi</taxon>
        <taxon>Mammalia</taxon>
        <taxon>Eutheria</taxon>
        <taxon>Euarchontoglires</taxon>
        <taxon>Glires</taxon>
        <taxon>Rodentia</taxon>
        <taxon>Myomorpha</taxon>
        <taxon>Muroidea</taxon>
        <taxon>Muridae</taxon>
        <taxon>Murinae</taxon>
        <taxon>Rattus</taxon>
    </lineage>
</organism>
<evidence type="ECO:0000313" key="2">
    <source>
        <dbReference type="Proteomes" id="UP000234681"/>
    </source>
</evidence>
<sequence>MHIRDCLMAFSHTAAGVLTFHSNTASWASISQ</sequence>
<dbReference type="AlphaFoldDB" id="A6KF74"/>
<evidence type="ECO:0000313" key="1">
    <source>
        <dbReference type="EMBL" id="EDL90926.1"/>
    </source>
</evidence>
<accession>A6KF74</accession>
<dbReference type="Proteomes" id="UP000234681">
    <property type="component" value="Chromosome 9"/>
</dbReference>
<gene>
    <name evidence="1" type="ORF">rCG_35647</name>
</gene>
<dbReference type="EMBL" id="CH474043">
    <property type="protein sequence ID" value="EDL90926.1"/>
    <property type="molecule type" value="Genomic_DNA"/>
</dbReference>
<reference evidence="2" key="1">
    <citation type="submission" date="2005-09" db="EMBL/GenBank/DDBJ databases">
        <authorList>
            <person name="Mural R.J."/>
            <person name="Li P.W."/>
            <person name="Adams M.D."/>
            <person name="Amanatides P.G."/>
            <person name="Baden-Tillson H."/>
            <person name="Barnstead M."/>
            <person name="Chin S.H."/>
            <person name="Dew I."/>
            <person name="Evans C.A."/>
            <person name="Ferriera S."/>
            <person name="Flanigan M."/>
            <person name="Fosler C."/>
            <person name="Glodek A."/>
            <person name="Gu Z."/>
            <person name="Holt R.A."/>
            <person name="Jennings D."/>
            <person name="Kraft C.L."/>
            <person name="Lu F."/>
            <person name="Nguyen T."/>
            <person name="Nusskern D.R."/>
            <person name="Pfannkoch C.M."/>
            <person name="Sitter C."/>
            <person name="Sutton G.G."/>
            <person name="Venter J.C."/>
            <person name="Wang Z."/>
            <person name="Woodage T."/>
            <person name="Zheng X.H."/>
            <person name="Zhong F."/>
        </authorList>
    </citation>
    <scope>NUCLEOTIDE SEQUENCE [LARGE SCALE GENOMIC DNA]</scope>
    <source>
        <strain>BN</strain>
        <strain evidence="2">Sprague-Dawley</strain>
    </source>
</reference>